<evidence type="ECO:0000313" key="2">
    <source>
        <dbReference type="EMBL" id="PTX46841.1"/>
    </source>
</evidence>
<dbReference type="AlphaFoldDB" id="A0A2T6ASP0"/>
<comment type="caution">
    <text evidence="2">The sequence shown here is derived from an EMBL/GenBank/DDBJ whole genome shotgun (WGS) entry which is preliminary data.</text>
</comment>
<reference evidence="2 3" key="1">
    <citation type="submission" date="2018-04" db="EMBL/GenBank/DDBJ databases">
        <title>Genomic Encyclopedia of Archaeal and Bacterial Type Strains, Phase II (KMG-II): from individual species to whole genera.</title>
        <authorList>
            <person name="Goeker M."/>
        </authorList>
    </citation>
    <scope>NUCLEOTIDE SEQUENCE [LARGE SCALE GENOMIC DNA]</scope>
    <source>
        <strain evidence="2 3">DSM 21823</strain>
    </source>
</reference>
<feature type="domain" description="Heme NO-binding" evidence="1">
    <location>
        <begin position="2"/>
        <end position="161"/>
    </location>
</feature>
<keyword evidence="3" id="KW-1185">Reference proteome</keyword>
<evidence type="ECO:0000313" key="3">
    <source>
        <dbReference type="Proteomes" id="UP000244224"/>
    </source>
</evidence>
<dbReference type="EMBL" id="QBKP01000015">
    <property type="protein sequence ID" value="PTX46841.1"/>
    <property type="molecule type" value="Genomic_DNA"/>
</dbReference>
<dbReference type="Proteomes" id="UP000244224">
    <property type="component" value="Unassembled WGS sequence"/>
</dbReference>
<dbReference type="InterPro" id="IPR024096">
    <property type="entry name" value="NO_sig/Golgi_transp_ligand-bd"/>
</dbReference>
<accession>A0A2T6ASP0</accession>
<dbReference type="Gene3D" id="3.90.1520.10">
    <property type="entry name" value="H-NOX domain"/>
    <property type="match status" value="1"/>
</dbReference>
<dbReference type="InterPro" id="IPR011644">
    <property type="entry name" value="Heme_NO-bd"/>
</dbReference>
<dbReference type="OrthoDB" id="7266652at2"/>
<dbReference type="RefSeq" id="WP_108130164.1">
    <property type="nucleotide sequence ID" value="NZ_QBKP01000015.1"/>
</dbReference>
<organism evidence="2 3">
    <name type="scientific">Gemmobacter caeni</name>
    <dbReference type="NCBI Taxonomy" id="589035"/>
    <lineage>
        <taxon>Bacteria</taxon>
        <taxon>Pseudomonadati</taxon>
        <taxon>Pseudomonadota</taxon>
        <taxon>Alphaproteobacteria</taxon>
        <taxon>Rhodobacterales</taxon>
        <taxon>Paracoccaceae</taxon>
        <taxon>Gemmobacter</taxon>
    </lineage>
</organism>
<evidence type="ECO:0000259" key="1">
    <source>
        <dbReference type="Pfam" id="PF07700"/>
    </source>
</evidence>
<protein>
    <submittedName>
        <fullName evidence="2">Heme-NO-binding protein</fullName>
    </submittedName>
</protein>
<dbReference type="GO" id="GO:0020037">
    <property type="term" value="F:heme binding"/>
    <property type="evidence" value="ECO:0007669"/>
    <property type="project" value="InterPro"/>
</dbReference>
<proteinExistence type="predicted"/>
<dbReference type="InterPro" id="IPR038158">
    <property type="entry name" value="H-NOX_domain_sf"/>
</dbReference>
<gene>
    <name evidence="2" type="ORF">C8N34_11596</name>
</gene>
<dbReference type="Pfam" id="PF07700">
    <property type="entry name" value="HNOB"/>
    <property type="match status" value="1"/>
</dbReference>
<dbReference type="SUPFAM" id="SSF111126">
    <property type="entry name" value="Ligand-binding domain in the NO signalling and Golgi transport"/>
    <property type="match status" value="1"/>
</dbReference>
<name>A0A2T6ASP0_9RHOB</name>
<sequence>MKGIVFVELLKMAENLLGEAVVDEVLDDTPLSTGGAFSAVGDYPCADLVALVGAFSRVTGLPGEELQRRFGHWMMNTFKTYYPAFFEDKPDVLAMLEAIEGEVHVEVRKIYPGAELPTFATERLGPGELRMDYSSTRPLVPFCAGLIEGCVDHFGRPATITTRDLSTPGQARAEFTIRHDTP</sequence>